<evidence type="ECO:0000256" key="1">
    <source>
        <dbReference type="ARBA" id="ARBA00022801"/>
    </source>
</evidence>
<dbReference type="AlphaFoldDB" id="A0A318Z0I9"/>
<dbReference type="InterPro" id="IPR005152">
    <property type="entry name" value="Lipase_secreted"/>
</dbReference>
<dbReference type="PANTHER" id="PTHR34853:SF5">
    <property type="entry name" value="LIP-DOMAIN-CONTAINING PROTEIN-RELATED"/>
    <property type="match status" value="1"/>
</dbReference>
<protein>
    <submittedName>
        <fullName evidence="3">Putative lipase 8</fullName>
    </submittedName>
</protein>
<sequence>MFPSAGAISQPRAFEIPLAPHRDSFYTPDDDGWLSQPPGSILKSRQVTIGSALTPPPGLASAHQLLYRTTDVHESPSYAVTTIMIPFGAKLDRFLVFLTGYDSVLNDCSPSYGLQLGASTNASESVVEMQVAMLYYIRKGIPLVVPDFLQHTAAFIVNPNAAYAVLDSMRAVLRSTHITGLSDTATIAMQGYSQGGAAAEWAGEFHRAYAPEVQIAGAAIGGLPTNISKAFLAAEKNIYAGIAAGMSAGLSNIFPAFAAYVDQHLLPEYKPLYEIVYKECIVDFYKPVYGFLSRLFLQNITSWYDNGQGIISDNLELLDEIGTAGLHGIPDFPMFMWKGTADEIAVNIEDHDALVQKYCDAGVSIQYLRIVKGLHGTSGLPGQPGAREFIMNVFEGDTPTECTTEDKFGLIET</sequence>
<dbReference type="Gene3D" id="3.40.50.1820">
    <property type="entry name" value="alpha/beta hydrolase"/>
    <property type="match status" value="1"/>
</dbReference>
<evidence type="ECO:0000313" key="4">
    <source>
        <dbReference type="Proteomes" id="UP000248349"/>
    </source>
</evidence>
<reference evidence="3 4" key="1">
    <citation type="submission" date="2016-12" db="EMBL/GenBank/DDBJ databases">
        <title>The genomes of Aspergillus section Nigri reveals drivers in fungal speciation.</title>
        <authorList>
            <consortium name="DOE Joint Genome Institute"/>
            <person name="Vesth T.C."/>
            <person name="Nybo J."/>
            <person name="Theobald S."/>
            <person name="Brandl J."/>
            <person name="Frisvad J.C."/>
            <person name="Nielsen K.F."/>
            <person name="Lyhne E.K."/>
            <person name="Kogle M.E."/>
            <person name="Kuo A."/>
            <person name="Riley R."/>
            <person name="Clum A."/>
            <person name="Nolan M."/>
            <person name="Lipzen A."/>
            <person name="Salamov A."/>
            <person name="Henrissat B."/>
            <person name="Wiebenga A."/>
            <person name="De Vries R.P."/>
            <person name="Grigoriev I.V."/>
            <person name="Mortensen U.H."/>
            <person name="Andersen M.R."/>
            <person name="Baker S.E."/>
        </authorList>
    </citation>
    <scope>NUCLEOTIDE SEQUENCE [LARGE SCALE GENOMIC DNA]</scope>
    <source>
        <strain evidence="3 4">JOP 1030-1</strain>
    </source>
</reference>
<dbReference type="OrthoDB" id="2373480at2759"/>
<dbReference type="Pfam" id="PF03583">
    <property type="entry name" value="LIP"/>
    <property type="match status" value="1"/>
</dbReference>
<name>A0A318Z0I9_9EURO</name>
<dbReference type="SUPFAM" id="SSF53474">
    <property type="entry name" value="alpha/beta-Hydrolases"/>
    <property type="match status" value="1"/>
</dbReference>
<keyword evidence="1" id="KW-0378">Hydrolase</keyword>
<dbReference type="PANTHER" id="PTHR34853">
    <property type="match status" value="1"/>
</dbReference>
<evidence type="ECO:0000313" key="3">
    <source>
        <dbReference type="EMBL" id="PYH40811.1"/>
    </source>
</evidence>
<dbReference type="RefSeq" id="XP_025426793.1">
    <property type="nucleotide sequence ID" value="XM_025572294.1"/>
</dbReference>
<gene>
    <name evidence="3" type="ORF">BP01DRAFT_307411</name>
</gene>
<dbReference type="GO" id="GO:0004806">
    <property type="term" value="F:triacylglycerol lipase activity"/>
    <property type="evidence" value="ECO:0007669"/>
    <property type="project" value="UniProtKB-UniRule"/>
</dbReference>
<proteinExistence type="inferred from homology"/>
<dbReference type="GO" id="GO:0016042">
    <property type="term" value="P:lipid catabolic process"/>
    <property type="evidence" value="ECO:0007669"/>
    <property type="project" value="UniProtKB-UniRule"/>
</dbReference>
<accession>A0A318Z0I9</accession>
<organism evidence="3 4">
    <name type="scientific">Aspergillus saccharolyticus JOP 1030-1</name>
    <dbReference type="NCBI Taxonomy" id="1450539"/>
    <lineage>
        <taxon>Eukaryota</taxon>
        <taxon>Fungi</taxon>
        <taxon>Dikarya</taxon>
        <taxon>Ascomycota</taxon>
        <taxon>Pezizomycotina</taxon>
        <taxon>Eurotiomycetes</taxon>
        <taxon>Eurotiomycetidae</taxon>
        <taxon>Eurotiales</taxon>
        <taxon>Aspergillaceae</taxon>
        <taxon>Aspergillus</taxon>
        <taxon>Aspergillus subgen. Circumdati</taxon>
    </lineage>
</organism>
<evidence type="ECO:0000256" key="2">
    <source>
        <dbReference type="PIRNR" id="PIRNR029171"/>
    </source>
</evidence>
<dbReference type="Gene3D" id="1.10.260.130">
    <property type="match status" value="1"/>
</dbReference>
<dbReference type="EMBL" id="KZ821276">
    <property type="protein sequence ID" value="PYH40811.1"/>
    <property type="molecule type" value="Genomic_DNA"/>
</dbReference>
<comment type="similarity">
    <text evidence="2">Belongs to the AB hydrolase superfamily. Lipase family.</text>
</comment>
<dbReference type="GeneID" id="37073522"/>
<dbReference type="Proteomes" id="UP000248349">
    <property type="component" value="Unassembled WGS sequence"/>
</dbReference>
<dbReference type="InterPro" id="IPR029058">
    <property type="entry name" value="AB_hydrolase_fold"/>
</dbReference>
<keyword evidence="4" id="KW-1185">Reference proteome</keyword>
<dbReference type="PIRSF" id="PIRSF029171">
    <property type="entry name" value="Esterase_LipA"/>
    <property type="match status" value="1"/>
</dbReference>